<gene>
    <name evidence="3" type="primary">LOC106809108</name>
</gene>
<dbReference type="CDD" id="cd00866">
    <property type="entry name" value="PEBP_euk"/>
    <property type="match status" value="1"/>
</dbReference>
<dbReference type="RefSeq" id="XP_014667553.1">
    <property type="nucleotide sequence ID" value="XM_014812067.1"/>
</dbReference>
<evidence type="ECO:0000313" key="2">
    <source>
        <dbReference type="Proteomes" id="UP000695022"/>
    </source>
</evidence>
<reference evidence="3" key="1">
    <citation type="submission" date="2025-08" db="UniProtKB">
        <authorList>
            <consortium name="RefSeq"/>
        </authorList>
    </citation>
    <scope>IDENTIFICATION</scope>
</reference>
<dbReference type="InterPro" id="IPR008914">
    <property type="entry name" value="PEBP"/>
</dbReference>
<evidence type="ECO:0000256" key="1">
    <source>
        <dbReference type="ARBA" id="ARBA00007091"/>
    </source>
</evidence>
<accession>A0ABM1E5T2</accession>
<dbReference type="PROSITE" id="PS01220">
    <property type="entry name" value="PBP"/>
    <property type="match status" value="1"/>
</dbReference>
<dbReference type="PANTHER" id="PTHR11362:SF82">
    <property type="entry name" value="PHOSPHATIDYLETHANOLAMINE-BINDING PROTEIN 4"/>
    <property type="match status" value="1"/>
</dbReference>
<keyword evidence="2" id="KW-1185">Reference proteome</keyword>
<dbReference type="InterPro" id="IPR036610">
    <property type="entry name" value="PEBP-like_sf"/>
</dbReference>
<dbReference type="InterPro" id="IPR035810">
    <property type="entry name" value="PEBP_euk"/>
</dbReference>
<evidence type="ECO:0000313" key="3">
    <source>
        <dbReference type="RefSeq" id="XP_014667553.1"/>
    </source>
</evidence>
<dbReference type="GeneID" id="106809108"/>
<sequence>MALRSLALWKFLGVSFLEFSKPQIFVRGSAYLAMEKHEIVPDVVDKVAPNSIEIEYESCKVNMGDELTPTQVQKQPKKMTWPCDKGKFYTLIMTDPDAPSRKNPKFREWHHWMVGNIPGCDVHQGETLSEYVGSGPPEGTGLHRYVFMVYEQPGQVTFKWKKLYRSAEGRASFKTKEFAASHNLDGPVACNMYQAQYDEYVPKLYEQLSGK</sequence>
<dbReference type="SUPFAM" id="SSF49777">
    <property type="entry name" value="PEBP-like"/>
    <property type="match status" value="1"/>
</dbReference>
<comment type="similarity">
    <text evidence="1">Belongs to the phosphatidylethanolamine-binding protein family.</text>
</comment>
<proteinExistence type="inferred from homology"/>
<organism evidence="2 3">
    <name type="scientific">Priapulus caudatus</name>
    <name type="common">Priapulid worm</name>
    <dbReference type="NCBI Taxonomy" id="37621"/>
    <lineage>
        <taxon>Eukaryota</taxon>
        <taxon>Metazoa</taxon>
        <taxon>Ecdysozoa</taxon>
        <taxon>Scalidophora</taxon>
        <taxon>Priapulida</taxon>
        <taxon>Priapulimorpha</taxon>
        <taxon>Priapulimorphida</taxon>
        <taxon>Priapulidae</taxon>
        <taxon>Priapulus</taxon>
    </lineage>
</organism>
<dbReference type="Gene3D" id="3.90.280.10">
    <property type="entry name" value="PEBP-like"/>
    <property type="match status" value="1"/>
</dbReference>
<dbReference type="PANTHER" id="PTHR11362">
    <property type="entry name" value="PHOSPHATIDYLETHANOLAMINE-BINDING PROTEIN"/>
    <property type="match status" value="1"/>
</dbReference>
<name>A0ABM1E5T2_PRICU</name>
<dbReference type="Pfam" id="PF01161">
    <property type="entry name" value="PBP"/>
    <property type="match status" value="1"/>
</dbReference>
<protein>
    <submittedName>
        <fullName evidence="3">Protein D3-like</fullName>
    </submittedName>
</protein>
<dbReference type="InterPro" id="IPR001858">
    <property type="entry name" value="Phosphatidylethanolamine-bd_CS"/>
</dbReference>
<dbReference type="Proteomes" id="UP000695022">
    <property type="component" value="Unplaced"/>
</dbReference>